<dbReference type="Proteomes" id="UP000226079">
    <property type="component" value="Unassembled WGS sequence"/>
</dbReference>
<protein>
    <submittedName>
        <fullName evidence="8">Putative blue pigment (Indigoidine) exporter</fullName>
    </submittedName>
</protein>
<dbReference type="EMBL" id="PDJC01000001">
    <property type="protein sequence ID" value="PFG16905.1"/>
    <property type="molecule type" value="Genomic_DNA"/>
</dbReference>
<dbReference type="InterPro" id="IPR000620">
    <property type="entry name" value="EamA_dom"/>
</dbReference>
<name>A0A2A9CS41_9ACTN</name>
<comment type="subcellular location">
    <subcellularLocation>
        <location evidence="1">Membrane</location>
        <topology evidence="1">Multi-pass membrane protein</topology>
    </subcellularLocation>
</comment>
<dbReference type="Pfam" id="PF00892">
    <property type="entry name" value="EamA"/>
    <property type="match status" value="2"/>
</dbReference>
<evidence type="ECO:0000256" key="5">
    <source>
        <dbReference type="ARBA" id="ARBA00023136"/>
    </source>
</evidence>
<evidence type="ECO:0000313" key="9">
    <source>
        <dbReference type="Proteomes" id="UP000226079"/>
    </source>
</evidence>
<evidence type="ECO:0000256" key="4">
    <source>
        <dbReference type="ARBA" id="ARBA00022989"/>
    </source>
</evidence>
<feature type="transmembrane region" description="Helical" evidence="6">
    <location>
        <begin position="141"/>
        <end position="162"/>
    </location>
</feature>
<feature type="transmembrane region" description="Helical" evidence="6">
    <location>
        <begin position="233"/>
        <end position="254"/>
    </location>
</feature>
<keyword evidence="5 6" id="KW-0472">Membrane</keyword>
<reference evidence="8 9" key="1">
    <citation type="submission" date="2017-10" db="EMBL/GenBank/DDBJ databases">
        <title>Sequencing the genomes of 1000 actinobacteria strains.</title>
        <authorList>
            <person name="Klenk H.-P."/>
        </authorList>
    </citation>
    <scope>NUCLEOTIDE SEQUENCE [LARGE SCALE GENOMIC DNA]</scope>
    <source>
        <strain evidence="8 9">DSM 15597</strain>
    </source>
</reference>
<dbReference type="AlphaFoldDB" id="A0A2A9CS41"/>
<evidence type="ECO:0000313" key="8">
    <source>
        <dbReference type="EMBL" id="PFG16905.1"/>
    </source>
</evidence>
<dbReference type="PANTHER" id="PTHR32322">
    <property type="entry name" value="INNER MEMBRANE TRANSPORTER"/>
    <property type="match status" value="1"/>
</dbReference>
<dbReference type="InterPro" id="IPR037185">
    <property type="entry name" value="EmrE-like"/>
</dbReference>
<sequence length="287" mass="29322">MEAKWRWLALTAIAPIAWGSTYFVTRHFLPAEDPLWGGAIRALPAGLVLMALARQLPKGSWWWRSLVLGVLNFGGFFALLYLTALWLPGSIASSLMALAPVVMGGFGWALLGERPSTGMAAGAGLGIAGVLLVVGTGGAGITLPGVLTSLTALVLSSVGAVLNKKWGAGMPVLATTAWQAMAGGLMLVVAAIIFEGAPPALSGTAVAGFAYISLVATALASVCWFYGLTKLAAGTVGIVGLLNPVTGVLLGTMFAGEQLGWVQLSGIVLVLIGILVGRRTSAPRAEA</sequence>
<feature type="transmembrane region" description="Helical" evidence="6">
    <location>
        <begin position="206"/>
        <end position="226"/>
    </location>
</feature>
<feature type="transmembrane region" description="Helical" evidence="6">
    <location>
        <begin position="91"/>
        <end position="111"/>
    </location>
</feature>
<feature type="transmembrane region" description="Helical" evidence="6">
    <location>
        <begin position="35"/>
        <end position="53"/>
    </location>
</feature>
<evidence type="ECO:0000256" key="3">
    <source>
        <dbReference type="ARBA" id="ARBA00022692"/>
    </source>
</evidence>
<comment type="similarity">
    <text evidence="2">Belongs to the EamA transporter family.</text>
</comment>
<feature type="transmembrane region" description="Helical" evidence="6">
    <location>
        <begin position="65"/>
        <end position="85"/>
    </location>
</feature>
<keyword evidence="4 6" id="KW-1133">Transmembrane helix</keyword>
<evidence type="ECO:0000256" key="2">
    <source>
        <dbReference type="ARBA" id="ARBA00007362"/>
    </source>
</evidence>
<comment type="caution">
    <text evidence="8">The sequence shown here is derived from an EMBL/GenBank/DDBJ whole genome shotgun (WGS) entry which is preliminary data.</text>
</comment>
<proteinExistence type="inferred from homology"/>
<gene>
    <name evidence="8" type="ORF">ATK74_1460</name>
</gene>
<feature type="domain" description="EamA" evidence="7">
    <location>
        <begin position="6"/>
        <end position="134"/>
    </location>
</feature>
<dbReference type="GO" id="GO:0016020">
    <property type="term" value="C:membrane"/>
    <property type="evidence" value="ECO:0007669"/>
    <property type="project" value="UniProtKB-SubCell"/>
</dbReference>
<evidence type="ECO:0000256" key="6">
    <source>
        <dbReference type="SAM" id="Phobius"/>
    </source>
</evidence>
<feature type="transmembrane region" description="Helical" evidence="6">
    <location>
        <begin position="174"/>
        <end position="194"/>
    </location>
</feature>
<feature type="transmembrane region" description="Helical" evidence="6">
    <location>
        <begin position="260"/>
        <end position="277"/>
    </location>
</feature>
<evidence type="ECO:0000256" key="1">
    <source>
        <dbReference type="ARBA" id="ARBA00004141"/>
    </source>
</evidence>
<feature type="transmembrane region" description="Helical" evidence="6">
    <location>
        <begin position="118"/>
        <end position="135"/>
    </location>
</feature>
<dbReference type="SUPFAM" id="SSF103481">
    <property type="entry name" value="Multidrug resistance efflux transporter EmrE"/>
    <property type="match status" value="2"/>
</dbReference>
<evidence type="ECO:0000259" key="7">
    <source>
        <dbReference type="Pfam" id="PF00892"/>
    </source>
</evidence>
<feature type="domain" description="EamA" evidence="7">
    <location>
        <begin position="144"/>
        <end position="276"/>
    </location>
</feature>
<dbReference type="RefSeq" id="WP_098460396.1">
    <property type="nucleotide sequence ID" value="NZ_PDJC01000001.1"/>
</dbReference>
<organism evidence="8 9">
    <name type="scientific">Propionicimonas paludicola</name>
    <dbReference type="NCBI Taxonomy" id="185243"/>
    <lineage>
        <taxon>Bacteria</taxon>
        <taxon>Bacillati</taxon>
        <taxon>Actinomycetota</taxon>
        <taxon>Actinomycetes</taxon>
        <taxon>Propionibacteriales</taxon>
        <taxon>Nocardioidaceae</taxon>
        <taxon>Propionicimonas</taxon>
    </lineage>
</organism>
<keyword evidence="9" id="KW-1185">Reference proteome</keyword>
<keyword evidence="3 6" id="KW-0812">Transmembrane</keyword>
<accession>A0A2A9CS41</accession>
<dbReference type="PANTHER" id="PTHR32322:SF2">
    <property type="entry name" value="EAMA DOMAIN-CONTAINING PROTEIN"/>
    <property type="match status" value="1"/>
</dbReference>
<dbReference type="OrthoDB" id="5430053at2"/>
<dbReference type="InterPro" id="IPR050638">
    <property type="entry name" value="AA-Vitamin_Transporters"/>
</dbReference>